<feature type="signal peptide" evidence="1">
    <location>
        <begin position="1"/>
        <end position="27"/>
    </location>
</feature>
<gene>
    <name evidence="2" type="ORF">U1T56_10815</name>
</gene>
<protein>
    <recommendedName>
        <fullName evidence="4">Thiol:disulfide interchange protein DsbD N-terminal domain-containing protein</fullName>
    </recommendedName>
</protein>
<organism evidence="2 3">
    <name type="scientific">Benzoatithermus flavus</name>
    <dbReference type="NCBI Taxonomy" id="3108223"/>
    <lineage>
        <taxon>Bacteria</taxon>
        <taxon>Pseudomonadati</taxon>
        <taxon>Pseudomonadota</taxon>
        <taxon>Alphaproteobacteria</taxon>
        <taxon>Geminicoccales</taxon>
        <taxon>Geminicoccaceae</taxon>
        <taxon>Benzoatithermus</taxon>
    </lineage>
</organism>
<accession>A0ABU8XR05</accession>
<dbReference type="Proteomes" id="UP001375743">
    <property type="component" value="Unassembled WGS sequence"/>
</dbReference>
<dbReference type="EMBL" id="JBBLZC010000009">
    <property type="protein sequence ID" value="MEK0083645.1"/>
    <property type="molecule type" value="Genomic_DNA"/>
</dbReference>
<reference evidence="2 3" key="1">
    <citation type="submission" date="2024-01" db="EMBL/GenBank/DDBJ databases">
        <title>Multi-omics insights into the function and evolution of sodium benzoate biodegradation pathways in Benzoatithermus flavus gen. nov., sp. nov. from hot spring.</title>
        <authorList>
            <person name="Hu C.-J."/>
            <person name="Li W.-J."/>
        </authorList>
    </citation>
    <scope>NUCLEOTIDE SEQUENCE [LARGE SCALE GENOMIC DNA]</scope>
    <source>
        <strain evidence="2 3">SYSU G07066</strain>
    </source>
</reference>
<proteinExistence type="predicted"/>
<evidence type="ECO:0000313" key="3">
    <source>
        <dbReference type="Proteomes" id="UP001375743"/>
    </source>
</evidence>
<evidence type="ECO:0000256" key="1">
    <source>
        <dbReference type="SAM" id="SignalP"/>
    </source>
</evidence>
<keyword evidence="3" id="KW-1185">Reference proteome</keyword>
<evidence type="ECO:0008006" key="4">
    <source>
        <dbReference type="Google" id="ProtNLM"/>
    </source>
</evidence>
<comment type="caution">
    <text evidence="2">The sequence shown here is derived from an EMBL/GenBank/DDBJ whole genome shotgun (WGS) entry which is preliminary data.</text>
</comment>
<keyword evidence="1" id="KW-0732">Signal</keyword>
<sequence>MTRFRPARSVAVLALVATSAVGSAARAAEPLDALLDRLAPRKTPQGSVEVTSWIERGDGGSELVVQLVPKGQVKLVADPGVTVTPLPREGIAWSADAPVSEVDPNRDYFATPPTLRVPFSGGDGKPVEAAVEYAYCLVDYQCLFGETRVSAPTQP</sequence>
<dbReference type="RefSeq" id="WP_418159495.1">
    <property type="nucleotide sequence ID" value="NZ_JBBLZC010000009.1"/>
</dbReference>
<evidence type="ECO:0000313" key="2">
    <source>
        <dbReference type="EMBL" id="MEK0083645.1"/>
    </source>
</evidence>
<name>A0ABU8XR05_9PROT</name>
<feature type="chain" id="PRO_5046906707" description="Thiol:disulfide interchange protein DsbD N-terminal domain-containing protein" evidence="1">
    <location>
        <begin position="28"/>
        <end position="155"/>
    </location>
</feature>